<dbReference type="InterPro" id="IPR001466">
    <property type="entry name" value="Beta-lactam-related"/>
</dbReference>
<evidence type="ECO:0000259" key="8">
    <source>
        <dbReference type="Pfam" id="PF00144"/>
    </source>
</evidence>
<dbReference type="OrthoDB" id="5377431at2"/>
<evidence type="ECO:0000256" key="2">
    <source>
        <dbReference type="ARBA" id="ARBA00007840"/>
    </source>
</evidence>
<evidence type="ECO:0000313" key="10">
    <source>
        <dbReference type="Proteomes" id="UP000232060"/>
    </source>
</evidence>
<dbReference type="GO" id="GO:0030288">
    <property type="term" value="C:outer membrane-bounded periplasmic space"/>
    <property type="evidence" value="ECO:0007669"/>
    <property type="project" value="InterPro"/>
</dbReference>
<dbReference type="PROSITE" id="PS00336">
    <property type="entry name" value="BETA_LACTAMASE_C"/>
    <property type="match status" value="1"/>
</dbReference>
<sequence length="388" mass="42119">MQQRQGMNWLAVTSLLWAGLTQAATEPAALRQLVDETIQPVMTQHKIPGMAVALLKDGKAHLFHYGLANKATGARVDDQTLFEIGSVSKTLTATLGAYGVAGGHFRLDDWVSKIDPALKGSAFDRVTMGQLATYSAGGLPLQFPDEVNSDASMQAYYRQWSPAYPAGTHRQYSNPSIGLFGHLAARSQGQPFEQLMEQTLLPKLGLKHTYIKVPEAAMAHYAFGYDKSDKAIRVNPGALAAEAYGIKTSAQDLLRFVEANMVEANISAQRDKRLQNAISLTHTGLYSVGPMTQGLGWEMYDYPLGLETLQAGNSNDMVLKPQKVTPVLKPAPARASTLFNKTGSTNGFGAYVAFVPAKGIGIVMLANRNYPNAARIEAAYRILQQLDK</sequence>
<evidence type="ECO:0000256" key="3">
    <source>
        <dbReference type="ARBA" id="ARBA00012865"/>
    </source>
</evidence>
<proteinExistence type="inferred from homology"/>
<organism evidence="9 10">
    <name type="scientific">Aeromonas lusitana</name>
    <dbReference type="NCBI Taxonomy" id="931529"/>
    <lineage>
        <taxon>Bacteria</taxon>
        <taxon>Pseudomonadati</taxon>
        <taxon>Pseudomonadota</taxon>
        <taxon>Gammaproteobacteria</taxon>
        <taxon>Aeromonadales</taxon>
        <taxon>Aeromonadaceae</taxon>
        <taxon>Aeromonas</taxon>
    </lineage>
</organism>
<comment type="similarity">
    <text evidence="2 6">Belongs to the class-C beta-lactamase family.</text>
</comment>
<dbReference type="InterPro" id="IPR001586">
    <property type="entry name" value="Beta-lactam_class-C_AS"/>
</dbReference>
<gene>
    <name evidence="9" type="ORF">CUC44_16710</name>
</gene>
<dbReference type="EC" id="3.5.2.6" evidence="3 6"/>
<dbReference type="AlphaFoldDB" id="A0A2M8H649"/>
<dbReference type="GO" id="GO:0017001">
    <property type="term" value="P:antibiotic catabolic process"/>
    <property type="evidence" value="ECO:0007669"/>
    <property type="project" value="InterPro"/>
</dbReference>
<protein>
    <recommendedName>
        <fullName evidence="3 6">Beta-lactamase</fullName>
        <ecNumber evidence="3 6">3.5.2.6</ecNumber>
    </recommendedName>
</protein>
<feature type="domain" description="Beta-lactamase-related" evidence="8">
    <location>
        <begin position="34"/>
        <end position="385"/>
    </location>
</feature>
<dbReference type="InterPro" id="IPR050491">
    <property type="entry name" value="AmpC-like"/>
</dbReference>
<evidence type="ECO:0000313" key="9">
    <source>
        <dbReference type="EMBL" id="PJC92044.1"/>
    </source>
</evidence>
<feature type="signal peptide" evidence="7">
    <location>
        <begin position="1"/>
        <end position="23"/>
    </location>
</feature>
<evidence type="ECO:0000256" key="5">
    <source>
        <dbReference type="ARBA" id="ARBA00023251"/>
    </source>
</evidence>
<dbReference type="Pfam" id="PF00144">
    <property type="entry name" value="Beta-lactamase"/>
    <property type="match status" value="1"/>
</dbReference>
<dbReference type="GO" id="GO:0008800">
    <property type="term" value="F:beta-lactamase activity"/>
    <property type="evidence" value="ECO:0007669"/>
    <property type="project" value="UniProtKB-UniRule"/>
</dbReference>
<dbReference type="NCBIfam" id="NF033085">
    <property type="entry name" value="bla_class_C"/>
    <property type="match status" value="1"/>
</dbReference>
<dbReference type="PANTHER" id="PTHR46825:SF8">
    <property type="entry name" value="BETA-LACTAMASE-RELATED"/>
    <property type="match status" value="1"/>
</dbReference>
<evidence type="ECO:0000256" key="1">
    <source>
        <dbReference type="ARBA" id="ARBA00001526"/>
    </source>
</evidence>
<dbReference type="RefSeq" id="WP_100861002.1">
    <property type="nucleotide sequence ID" value="NZ_PGCP01000032.1"/>
</dbReference>
<dbReference type="GO" id="GO:0046677">
    <property type="term" value="P:response to antibiotic"/>
    <property type="evidence" value="ECO:0007669"/>
    <property type="project" value="UniProtKB-UniRule"/>
</dbReference>
<dbReference type="Proteomes" id="UP000232060">
    <property type="component" value="Unassembled WGS sequence"/>
</dbReference>
<comment type="catalytic activity">
    <reaction evidence="1 6">
        <text>a beta-lactam + H2O = a substituted beta-amino acid</text>
        <dbReference type="Rhea" id="RHEA:20401"/>
        <dbReference type="ChEBI" id="CHEBI:15377"/>
        <dbReference type="ChEBI" id="CHEBI:35627"/>
        <dbReference type="ChEBI" id="CHEBI:140347"/>
        <dbReference type="EC" id="3.5.2.6"/>
    </reaction>
</comment>
<dbReference type="EMBL" id="PGCP01000032">
    <property type="protein sequence ID" value="PJC92044.1"/>
    <property type="molecule type" value="Genomic_DNA"/>
</dbReference>
<reference evidence="9 10" key="1">
    <citation type="submission" date="2017-11" db="EMBL/GenBank/DDBJ databases">
        <title>Draft genome sequence of environmental isolate Aeromonas lusitania sp. nov. MDC 2473.</title>
        <authorList>
            <person name="Colston S.M."/>
            <person name="Navarro A."/>
            <person name="Martinez-Murcia A.J."/>
            <person name="Graf J."/>
        </authorList>
    </citation>
    <scope>NUCLEOTIDE SEQUENCE [LARGE SCALE GENOMIC DNA]</scope>
    <source>
        <strain evidence="9 10">MDC 2473</strain>
    </source>
</reference>
<dbReference type="Gene3D" id="3.40.710.10">
    <property type="entry name" value="DD-peptidase/beta-lactamase superfamily"/>
    <property type="match status" value="1"/>
</dbReference>
<comment type="caution">
    <text evidence="9">The sequence shown here is derived from an EMBL/GenBank/DDBJ whole genome shotgun (WGS) entry which is preliminary data.</text>
</comment>
<feature type="chain" id="PRO_5014682866" description="Beta-lactamase" evidence="7">
    <location>
        <begin position="24"/>
        <end position="388"/>
    </location>
</feature>
<keyword evidence="4 6" id="KW-0378">Hydrolase</keyword>
<dbReference type="InterPro" id="IPR058136">
    <property type="entry name" value="AmpC"/>
</dbReference>
<evidence type="ECO:0000256" key="6">
    <source>
        <dbReference type="RuleBase" id="RU361140"/>
    </source>
</evidence>
<keyword evidence="7" id="KW-0732">Signal</keyword>
<dbReference type="PANTHER" id="PTHR46825">
    <property type="entry name" value="D-ALANYL-D-ALANINE-CARBOXYPEPTIDASE/ENDOPEPTIDASE AMPH"/>
    <property type="match status" value="1"/>
</dbReference>
<keyword evidence="10" id="KW-1185">Reference proteome</keyword>
<evidence type="ECO:0000256" key="4">
    <source>
        <dbReference type="ARBA" id="ARBA00022801"/>
    </source>
</evidence>
<name>A0A2M8H649_9GAMM</name>
<evidence type="ECO:0000256" key="7">
    <source>
        <dbReference type="SAM" id="SignalP"/>
    </source>
</evidence>
<dbReference type="InterPro" id="IPR012338">
    <property type="entry name" value="Beta-lactam/transpept-like"/>
</dbReference>
<accession>A0A2M8H649</accession>
<keyword evidence="5 6" id="KW-0046">Antibiotic resistance</keyword>
<dbReference type="SUPFAM" id="SSF56601">
    <property type="entry name" value="beta-lactamase/transpeptidase-like"/>
    <property type="match status" value="1"/>
</dbReference>